<protein>
    <recommendedName>
        <fullName evidence="10">MGS-like domain-containing protein</fullName>
    </recommendedName>
</protein>
<evidence type="ECO:0000256" key="9">
    <source>
        <dbReference type="ARBA" id="ARBA00050687"/>
    </source>
</evidence>
<dbReference type="InterPro" id="IPR024051">
    <property type="entry name" value="AICAR_Tfase_dup_dom_sf"/>
</dbReference>
<dbReference type="FunFam" id="3.40.50.1380:FF:000001">
    <property type="entry name" value="Bifunctional purine biosynthesis protein PurH"/>
    <property type="match status" value="1"/>
</dbReference>
<dbReference type="Gene3D" id="3.40.140.20">
    <property type="match status" value="2"/>
</dbReference>
<dbReference type="GO" id="GO:0003937">
    <property type="term" value="F:IMP cyclohydrolase activity"/>
    <property type="evidence" value="ECO:0007669"/>
    <property type="project" value="UniProtKB-EC"/>
</dbReference>
<dbReference type="SUPFAM" id="SSF52335">
    <property type="entry name" value="Methylglyoxal synthase-like"/>
    <property type="match status" value="1"/>
</dbReference>
<comment type="pathway">
    <text evidence="1">Purine metabolism; IMP biosynthesis via de novo pathway; IMP from 5-formamido-1-(5-phospho-D-ribosyl)imidazole-4-carboxamide: step 1/1.</text>
</comment>
<dbReference type="PANTHER" id="PTHR11692:SF0">
    <property type="entry name" value="BIFUNCTIONAL PURINE BIOSYNTHESIS PROTEIN ATIC"/>
    <property type="match status" value="1"/>
</dbReference>
<dbReference type="GO" id="GO:0006189">
    <property type="term" value="P:'de novo' IMP biosynthetic process"/>
    <property type="evidence" value="ECO:0007669"/>
    <property type="project" value="UniProtKB-UniPathway"/>
</dbReference>
<dbReference type="SUPFAM" id="SSF53927">
    <property type="entry name" value="Cytidine deaminase-like"/>
    <property type="match status" value="1"/>
</dbReference>
<dbReference type="PROSITE" id="PS51855">
    <property type="entry name" value="MGS"/>
    <property type="match status" value="1"/>
</dbReference>
<keyword evidence="5" id="KW-0658">Purine biosynthesis</keyword>
<dbReference type="AlphaFoldDB" id="A0A0D2PNX6"/>
<reference evidence="11 12" key="1">
    <citation type="journal article" date="2012" name="Nature">
        <title>Repeated polyploidization of Gossypium genomes and the evolution of spinnable cotton fibres.</title>
        <authorList>
            <person name="Paterson A.H."/>
            <person name="Wendel J.F."/>
            <person name="Gundlach H."/>
            <person name="Guo H."/>
            <person name="Jenkins J."/>
            <person name="Jin D."/>
            <person name="Llewellyn D."/>
            <person name="Showmaker K.C."/>
            <person name="Shu S."/>
            <person name="Udall J."/>
            <person name="Yoo M.J."/>
            <person name="Byers R."/>
            <person name="Chen W."/>
            <person name="Doron-Faigenboim A."/>
            <person name="Duke M.V."/>
            <person name="Gong L."/>
            <person name="Grimwood J."/>
            <person name="Grover C."/>
            <person name="Grupp K."/>
            <person name="Hu G."/>
            <person name="Lee T.H."/>
            <person name="Li J."/>
            <person name="Lin L."/>
            <person name="Liu T."/>
            <person name="Marler B.S."/>
            <person name="Page J.T."/>
            <person name="Roberts A.W."/>
            <person name="Romanel E."/>
            <person name="Sanders W.S."/>
            <person name="Szadkowski E."/>
            <person name="Tan X."/>
            <person name="Tang H."/>
            <person name="Xu C."/>
            <person name="Wang J."/>
            <person name="Wang Z."/>
            <person name="Zhang D."/>
            <person name="Zhang L."/>
            <person name="Ashrafi H."/>
            <person name="Bedon F."/>
            <person name="Bowers J.E."/>
            <person name="Brubaker C.L."/>
            <person name="Chee P.W."/>
            <person name="Das S."/>
            <person name="Gingle A.R."/>
            <person name="Haigler C.H."/>
            <person name="Harker D."/>
            <person name="Hoffmann L.V."/>
            <person name="Hovav R."/>
            <person name="Jones D.C."/>
            <person name="Lemke C."/>
            <person name="Mansoor S."/>
            <person name="ur Rahman M."/>
            <person name="Rainville L.N."/>
            <person name="Rambani A."/>
            <person name="Reddy U.K."/>
            <person name="Rong J.K."/>
            <person name="Saranga Y."/>
            <person name="Scheffler B.E."/>
            <person name="Scheffler J.A."/>
            <person name="Stelly D.M."/>
            <person name="Triplett B.A."/>
            <person name="Van Deynze A."/>
            <person name="Vaslin M.F."/>
            <person name="Waghmare V.N."/>
            <person name="Walford S.A."/>
            <person name="Wright R.J."/>
            <person name="Zaki E.A."/>
            <person name="Zhang T."/>
            <person name="Dennis E.S."/>
            <person name="Mayer K.F."/>
            <person name="Peterson D.G."/>
            <person name="Rokhsar D.S."/>
            <person name="Wang X."/>
            <person name="Schmutz J."/>
        </authorList>
    </citation>
    <scope>NUCLEOTIDE SEQUENCE [LARGE SCALE GENOMIC DNA]</scope>
</reference>
<evidence type="ECO:0000256" key="2">
    <source>
        <dbReference type="ARBA" id="ARBA00004954"/>
    </source>
</evidence>
<dbReference type="SMART" id="SM00798">
    <property type="entry name" value="AICARFT_IMPCHas"/>
    <property type="match status" value="1"/>
</dbReference>
<dbReference type="UniPathway" id="UPA00074">
    <property type="reaction ID" value="UER00133"/>
</dbReference>
<name>A0A0D2PNX6_GOSRA</name>
<organism evidence="11 12">
    <name type="scientific">Gossypium raimondii</name>
    <name type="common">Peruvian cotton</name>
    <name type="synonym">Gossypium klotzschianum subsp. raimondii</name>
    <dbReference type="NCBI Taxonomy" id="29730"/>
    <lineage>
        <taxon>Eukaryota</taxon>
        <taxon>Viridiplantae</taxon>
        <taxon>Streptophyta</taxon>
        <taxon>Embryophyta</taxon>
        <taxon>Tracheophyta</taxon>
        <taxon>Spermatophyta</taxon>
        <taxon>Magnoliopsida</taxon>
        <taxon>eudicotyledons</taxon>
        <taxon>Gunneridae</taxon>
        <taxon>Pentapetalae</taxon>
        <taxon>rosids</taxon>
        <taxon>malvids</taxon>
        <taxon>Malvales</taxon>
        <taxon>Malvaceae</taxon>
        <taxon>Malvoideae</taxon>
        <taxon>Gossypium</taxon>
    </lineage>
</organism>
<evidence type="ECO:0000256" key="4">
    <source>
        <dbReference type="ARBA" id="ARBA00022679"/>
    </source>
</evidence>
<dbReference type="InterPro" id="IPR016193">
    <property type="entry name" value="Cytidine_deaminase-like"/>
</dbReference>
<keyword evidence="12" id="KW-1185">Reference proteome</keyword>
<comment type="catalytic activity">
    <reaction evidence="9">
        <text>IMP + H2O = 5-formamido-1-(5-phospho-D-ribosyl)imidazole-4-carboxamide</text>
        <dbReference type="Rhea" id="RHEA:18445"/>
        <dbReference type="ChEBI" id="CHEBI:15377"/>
        <dbReference type="ChEBI" id="CHEBI:58053"/>
        <dbReference type="ChEBI" id="CHEBI:58467"/>
        <dbReference type="EC" id="3.5.4.10"/>
    </reaction>
</comment>
<keyword evidence="7" id="KW-0511">Multifunctional enzyme</keyword>
<dbReference type="SMART" id="SM00851">
    <property type="entry name" value="MGS"/>
    <property type="match status" value="1"/>
</dbReference>
<dbReference type="InterPro" id="IPR002695">
    <property type="entry name" value="PurH-like"/>
</dbReference>
<evidence type="ECO:0000256" key="5">
    <source>
        <dbReference type="ARBA" id="ARBA00022755"/>
    </source>
</evidence>
<gene>
    <name evidence="11" type="ORF">B456_008G050100</name>
</gene>
<keyword evidence="4" id="KW-0808">Transferase</keyword>
<accession>A0A0D2PNX6</accession>
<comment type="similarity">
    <text evidence="3">Belongs to the PurH family.</text>
</comment>
<dbReference type="GO" id="GO:0005829">
    <property type="term" value="C:cytosol"/>
    <property type="evidence" value="ECO:0007669"/>
    <property type="project" value="TreeGrafter"/>
</dbReference>
<comment type="catalytic activity">
    <reaction evidence="8">
        <text>(6R)-10-formyltetrahydrofolate + 5-amino-1-(5-phospho-beta-D-ribosyl)imidazole-4-carboxamide = 5-formamido-1-(5-phospho-D-ribosyl)imidazole-4-carboxamide + (6S)-5,6,7,8-tetrahydrofolate</text>
        <dbReference type="Rhea" id="RHEA:22192"/>
        <dbReference type="ChEBI" id="CHEBI:57453"/>
        <dbReference type="ChEBI" id="CHEBI:58467"/>
        <dbReference type="ChEBI" id="CHEBI:58475"/>
        <dbReference type="ChEBI" id="CHEBI:195366"/>
        <dbReference type="EC" id="2.1.2.3"/>
    </reaction>
</comment>
<evidence type="ECO:0000256" key="7">
    <source>
        <dbReference type="ARBA" id="ARBA00023268"/>
    </source>
</evidence>
<comment type="pathway">
    <text evidence="2">Purine metabolism; IMP biosynthesis via de novo pathway; 5-formamido-1-(5-phospho-D-ribosyl)imidazole-4-carboxamide from 5-amino-1-(5-phospho-D-ribosyl)imidazole-4-carboxamide (10-formyl THF route): step 1/1.</text>
</comment>
<evidence type="ECO:0000256" key="1">
    <source>
        <dbReference type="ARBA" id="ARBA00004844"/>
    </source>
</evidence>
<dbReference type="CDD" id="cd01421">
    <property type="entry name" value="IMPCH"/>
    <property type="match status" value="1"/>
</dbReference>
<sequence>MLGTAASSAATIPTTAQTANSIRRAFQTTTFDSLSSSRHPILCARFHFLSLRFFSNVSTKAMSHSQTLHASNYHPQSSAPGNKQALISLSDKKELTLLGNGLQELGYTIVSTGGTASALENAGVSVTKVEQLTCFPEMLDGRVKTVHPNIHGGILARRDQKHHMEALNEHGIGTFDVVVVNLYPFYDKVTSTGGIAFDDGIENIDIGGPAMVRAAAKEMSYNNYLDADAAWNCVSEFRNPTCVIVKHTNPCGVASGDDILEAYRLAVKADPVSAFGGIVAFNIEVDDALAKEIREFRSPTDGETRMFYEIVVAPKYTEKGLEILCGKSKTLRILEAKKNEKGKLSLRQVGGGWLAQDSDDLTPQDIQFNVVSEKKPQDNELRDAEFAWLCVKHVKSNAIVIAKDNRMLGMGSGQPNRLESLRIALRKAGDEVKGAALASDAFFPFAWKDAVEEACESGIGVIAEPGGSIRDGDAVDCCNKYGVSLLFTKVRHFRH</sequence>
<proteinExistence type="inferred from homology"/>
<evidence type="ECO:0000313" key="12">
    <source>
        <dbReference type="Proteomes" id="UP000032304"/>
    </source>
</evidence>
<dbReference type="Pfam" id="PF01808">
    <property type="entry name" value="AICARFT_IMPCHas"/>
    <property type="match status" value="1"/>
</dbReference>
<dbReference type="PIRSF" id="PIRSF000414">
    <property type="entry name" value="AICARFT_IMPCHas"/>
    <property type="match status" value="1"/>
</dbReference>
<evidence type="ECO:0000259" key="10">
    <source>
        <dbReference type="PROSITE" id="PS51855"/>
    </source>
</evidence>
<dbReference type="PANTHER" id="PTHR11692">
    <property type="entry name" value="BIFUNCTIONAL PURINE BIOSYNTHESIS PROTEIN PURH"/>
    <property type="match status" value="1"/>
</dbReference>
<evidence type="ECO:0000256" key="3">
    <source>
        <dbReference type="ARBA" id="ARBA00007667"/>
    </source>
</evidence>
<dbReference type="InterPro" id="IPR011607">
    <property type="entry name" value="MGS-like_dom"/>
</dbReference>
<keyword evidence="6" id="KW-0378">Hydrolase</keyword>
<dbReference type="FunFam" id="3.40.140.20:FF:000001">
    <property type="entry name" value="Bifunctional purine biosynthesis protein PurH"/>
    <property type="match status" value="1"/>
</dbReference>
<dbReference type="Proteomes" id="UP000032304">
    <property type="component" value="Chromosome 8"/>
</dbReference>
<feature type="domain" description="MGS-like" evidence="10">
    <location>
        <begin position="72"/>
        <end position="226"/>
    </location>
</feature>
<dbReference type="Gene3D" id="3.40.50.1380">
    <property type="entry name" value="Methylglyoxal synthase-like domain"/>
    <property type="match status" value="1"/>
</dbReference>
<dbReference type="GO" id="GO:0004643">
    <property type="term" value="F:phosphoribosylaminoimidazolecarboxamide formyltransferase activity"/>
    <property type="evidence" value="ECO:0007669"/>
    <property type="project" value="UniProtKB-EC"/>
</dbReference>
<evidence type="ECO:0000313" key="11">
    <source>
        <dbReference type="EMBL" id="KJB47962.1"/>
    </source>
</evidence>
<dbReference type="Gramene" id="KJB47962">
    <property type="protein sequence ID" value="KJB47962"/>
    <property type="gene ID" value="B456_008G050100"/>
</dbReference>
<evidence type="ECO:0000256" key="6">
    <source>
        <dbReference type="ARBA" id="ARBA00022801"/>
    </source>
</evidence>
<dbReference type="InterPro" id="IPR036914">
    <property type="entry name" value="MGS-like_dom_sf"/>
</dbReference>
<evidence type="ECO:0000256" key="8">
    <source>
        <dbReference type="ARBA" id="ARBA00050488"/>
    </source>
</evidence>
<dbReference type="EMBL" id="CM001747">
    <property type="protein sequence ID" value="KJB47962.1"/>
    <property type="molecule type" value="Genomic_DNA"/>
</dbReference>
<dbReference type="Pfam" id="PF02142">
    <property type="entry name" value="MGS"/>
    <property type="match status" value="1"/>
</dbReference>